<accession>A0AAW0ICM3</accession>
<evidence type="ECO:0000313" key="1">
    <source>
        <dbReference type="EMBL" id="KAK7812314.1"/>
    </source>
</evidence>
<organism evidence="1 2">
    <name type="scientific">Myodes glareolus</name>
    <name type="common">Bank vole</name>
    <name type="synonym">Clethrionomys glareolus</name>
    <dbReference type="NCBI Taxonomy" id="447135"/>
    <lineage>
        <taxon>Eukaryota</taxon>
        <taxon>Metazoa</taxon>
        <taxon>Chordata</taxon>
        <taxon>Craniata</taxon>
        <taxon>Vertebrata</taxon>
        <taxon>Euteleostomi</taxon>
        <taxon>Mammalia</taxon>
        <taxon>Eutheria</taxon>
        <taxon>Euarchontoglires</taxon>
        <taxon>Glires</taxon>
        <taxon>Rodentia</taxon>
        <taxon>Myomorpha</taxon>
        <taxon>Muroidea</taxon>
        <taxon>Cricetidae</taxon>
        <taxon>Arvicolinae</taxon>
        <taxon>Myodes</taxon>
    </lineage>
</organism>
<dbReference type="AlphaFoldDB" id="A0AAW0ICM3"/>
<sequence length="91" mass="10157">MRPSEDRVEEDHQQPLILTDGNLFNVESANLTLLVNPALLSLSRNAVYGIQECSLHGLTTLWTLSLGHKHIPCSVPDHTFSKLRILQVLSI</sequence>
<keyword evidence="2" id="KW-1185">Reference proteome</keyword>
<gene>
    <name evidence="1" type="ORF">U0070_024584</name>
</gene>
<dbReference type="SUPFAM" id="SSF52058">
    <property type="entry name" value="L domain-like"/>
    <property type="match status" value="1"/>
</dbReference>
<protein>
    <submittedName>
        <fullName evidence="1">Uncharacterized protein</fullName>
    </submittedName>
</protein>
<evidence type="ECO:0000313" key="2">
    <source>
        <dbReference type="Proteomes" id="UP001488838"/>
    </source>
</evidence>
<dbReference type="Proteomes" id="UP001488838">
    <property type="component" value="Unassembled WGS sequence"/>
</dbReference>
<dbReference type="InterPro" id="IPR032675">
    <property type="entry name" value="LRR_dom_sf"/>
</dbReference>
<dbReference type="Gene3D" id="3.80.10.10">
    <property type="entry name" value="Ribonuclease Inhibitor"/>
    <property type="match status" value="1"/>
</dbReference>
<name>A0AAW0ICM3_MYOGA</name>
<proteinExistence type="predicted"/>
<reference evidence="1 2" key="1">
    <citation type="journal article" date="2023" name="bioRxiv">
        <title>Conserved and derived expression patterns and positive selection on dental genes reveal complex evolutionary context of ever-growing rodent molars.</title>
        <authorList>
            <person name="Calamari Z.T."/>
            <person name="Song A."/>
            <person name="Cohen E."/>
            <person name="Akter M."/>
            <person name="Roy R.D."/>
            <person name="Hallikas O."/>
            <person name="Christensen M.M."/>
            <person name="Li P."/>
            <person name="Marangoni P."/>
            <person name="Jernvall J."/>
            <person name="Klein O.D."/>
        </authorList>
    </citation>
    <scope>NUCLEOTIDE SEQUENCE [LARGE SCALE GENOMIC DNA]</scope>
    <source>
        <strain evidence="1">V071</strain>
    </source>
</reference>
<comment type="caution">
    <text evidence="1">The sequence shown here is derived from an EMBL/GenBank/DDBJ whole genome shotgun (WGS) entry which is preliminary data.</text>
</comment>
<dbReference type="EMBL" id="JBBHLL010000154">
    <property type="protein sequence ID" value="KAK7812314.1"/>
    <property type="molecule type" value="Genomic_DNA"/>
</dbReference>